<protein>
    <submittedName>
        <fullName evidence="2">Uncharacterized protein</fullName>
    </submittedName>
</protein>
<gene>
    <name evidence="2" type="ORF">FTUN_0067</name>
</gene>
<keyword evidence="3" id="KW-1185">Reference proteome</keyword>
<feature type="region of interest" description="Disordered" evidence="1">
    <location>
        <begin position="386"/>
        <end position="406"/>
    </location>
</feature>
<evidence type="ECO:0000313" key="3">
    <source>
        <dbReference type="Proteomes" id="UP000503447"/>
    </source>
</evidence>
<sequence length="406" mass="45650">MARPYAPQAVLRQLPLALIRTFLNQNEIATGPDWDALVEGDTRSLCQAWTDLPPGPREGVEQMLRHVHDMASDAGVRALIAEVLFRGRDVADDLAALDGHHARALWVLINYAPTFHTARQLLAAASPIGRFWNLTTGFDGRPYDASRQALQDLRLAVARLYREQGRGHRCTLDPYERHGRLYLFLYLDDYTQTHVGHNDRGHLVRYPLRPAFEVVYVYDRAEGTLDQFTQGDRRWRHTVRDLFCEHVLHGDPPVAAPGRRSYRLNGLIDRTFPLGADPAAGVHAVTVRKMRVGSVGTPGRRVVLEADPDRAGDVYDMLDAHFPVAQFPRDDLRVSLVTFTVRYRRAGEERERSLTFDVSAPDACNLKSMPDDQREVGERCLRQWGILEDGDGDDPGDGFAGADRAA</sequence>
<evidence type="ECO:0000313" key="2">
    <source>
        <dbReference type="EMBL" id="QJW92571.1"/>
    </source>
</evidence>
<dbReference type="Proteomes" id="UP000503447">
    <property type="component" value="Chromosome"/>
</dbReference>
<organism evidence="2 3">
    <name type="scientific">Frigoriglobus tundricola</name>
    <dbReference type="NCBI Taxonomy" id="2774151"/>
    <lineage>
        <taxon>Bacteria</taxon>
        <taxon>Pseudomonadati</taxon>
        <taxon>Planctomycetota</taxon>
        <taxon>Planctomycetia</taxon>
        <taxon>Gemmatales</taxon>
        <taxon>Gemmataceae</taxon>
        <taxon>Frigoriglobus</taxon>
    </lineage>
</organism>
<reference evidence="3" key="1">
    <citation type="submission" date="2020-05" db="EMBL/GenBank/DDBJ databases">
        <title>Frigoriglobus tundricola gen. nov., sp. nov., a psychrotolerant cellulolytic planctomycete of the family Gemmataceae with two divergent copies of 16S rRNA gene.</title>
        <authorList>
            <person name="Kulichevskaya I.S."/>
            <person name="Ivanova A.A."/>
            <person name="Naumoff D.G."/>
            <person name="Beletsky A.V."/>
            <person name="Rijpstra W.I.C."/>
            <person name="Sinninghe Damste J.S."/>
            <person name="Mardanov A.V."/>
            <person name="Ravin N.V."/>
            <person name="Dedysh S.N."/>
        </authorList>
    </citation>
    <scope>NUCLEOTIDE SEQUENCE [LARGE SCALE GENOMIC DNA]</scope>
    <source>
        <strain evidence="3">PL17</strain>
    </source>
</reference>
<dbReference type="EMBL" id="CP053452">
    <property type="protein sequence ID" value="QJW92571.1"/>
    <property type="molecule type" value="Genomic_DNA"/>
</dbReference>
<proteinExistence type="predicted"/>
<dbReference type="KEGG" id="ftj:FTUN_0067"/>
<name>A0A6M5YGU4_9BACT</name>
<evidence type="ECO:0000256" key="1">
    <source>
        <dbReference type="SAM" id="MobiDB-lite"/>
    </source>
</evidence>
<dbReference type="AlphaFoldDB" id="A0A6M5YGU4"/>
<accession>A0A6M5YGU4</accession>
<dbReference type="RefSeq" id="WP_171468940.1">
    <property type="nucleotide sequence ID" value="NZ_CP053452.2"/>
</dbReference>